<organism evidence="3 4">
    <name type="scientific">Succiniclasticum ruminis</name>
    <dbReference type="NCBI Taxonomy" id="40841"/>
    <lineage>
        <taxon>Bacteria</taxon>
        <taxon>Bacillati</taxon>
        <taxon>Bacillota</taxon>
        <taxon>Negativicutes</taxon>
        <taxon>Acidaminococcales</taxon>
        <taxon>Acidaminococcaceae</taxon>
        <taxon>Succiniclasticum</taxon>
    </lineage>
</organism>
<dbReference type="CDD" id="cd03801">
    <property type="entry name" value="GT4_PimA-like"/>
    <property type="match status" value="1"/>
</dbReference>
<dbReference type="InterPro" id="IPR028098">
    <property type="entry name" value="Glyco_trans_4-like_N"/>
</dbReference>
<dbReference type="Pfam" id="PF13439">
    <property type="entry name" value="Glyco_transf_4"/>
    <property type="match status" value="1"/>
</dbReference>
<dbReference type="InterPro" id="IPR001296">
    <property type="entry name" value="Glyco_trans_1"/>
</dbReference>
<keyword evidence="3" id="KW-0808">Transferase</keyword>
<dbReference type="SUPFAM" id="SSF53756">
    <property type="entry name" value="UDP-Glycosyltransferase/glycogen phosphorylase"/>
    <property type="match status" value="1"/>
</dbReference>
<reference evidence="4" key="1">
    <citation type="submission" date="2016-10" db="EMBL/GenBank/DDBJ databases">
        <authorList>
            <person name="Varghese N."/>
            <person name="Submissions S."/>
        </authorList>
    </citation>
    <scope>NUCLEOTIDE SEQUENCE [LARGE SCALE GENOMIC DNA]</scope>
    <source>
        <strain evidence="4">DSM 11005</strain>
    </source>
</reference>
<protein>
    <submittedName>
        <fullName evidence="3">Glycosyltransferase involved in cell wall bisynthesis</fullName>
    </submittedName>
</protein>
<dbReference type="AlphaFoldDB" id="A0A1G6HM60"/>
<evidence type="ECO:0000259" key="1">
    <source>
        <dbReference type="Pfam" id="PF00534"/>
    </source>
</evidence>
<dbReference type="RefSeq" id="WP_093728877.1">
    <property type="nucleotide sequence ID" value="NZ_FMYW01000001.1"/>
</dbReference>
<evidence type="ECO:0000313" key="3">
    <source>
        <dbReference type="EMBL" id="SDB95311.1"/>
    </source>
</evidence>
<dbReference type="OrthoDB" id="9804196at2"/>
<evidence type="ECO:0000313" key="4">
    <source>
        <dbReference type="Proteomes" id="UP000198943"/>
    </source>
</evidence>
<dbReference type="PANTHER" id="PTHR12526">
    <property type="entry name" value="GLYCOSYLTRANSFERASE"/>
    <property type="match status" value="1"/>
</dbReference>
<dbReference type="Pfam" id="PF00534">
    <property type="entry name" value="Glycos_transf_1"/>
    <property type="match status" value="1"/>
</dbReference>
<dbReference type="EMBL" id="FMYW01000001">
    <property type="protein sequence ID" value="SDB95311.1"/>
    <property type="molecule type" value="Genomic_DNA"/>
</dbReference>
<dbReference type="Proteomes" id="UP000198943">
    <property type="component" value="Unassembled WGS sequence"/>
</dbReference>
<name>A0A1G6HM60_9FIRM</name>
<feature type="domain" description="Glycosyltransferase subfamily 4-like N-terminal" evidence="2">
    <location>
        <begin position="26"/>
        <end position="175"/>
    </location>
</feature>
<gene>
    <name evidence="3" type="ORF">SAMN04487864_10187</name>
</gene>
<dbReference type="Gene3D" id="3.40.50.2000">
    <property type="entry name" value="Glycogen Phosphorylase B"/>
    <property type="match status" value="2"/>
</dbReference>
<accession>A0A1G6HM60</accession>
<evidence type="ECO:0000259" key="2">
    <source>
        <dbReference type="Pfam" id="PF13439"/>
    </source>
</evidence>
<proteinExistence type="predicted"/>
<keyword evidence="4" id="KW-1185">Reference proteome</keyword>
<sequence length="379" mass="42547">MKIGIIIKNYAVGEVFDKSGMPNKCGAEFHAENHGKLFSEKGNQVYIMTKKSHLLTRGRETLNGMDVVRLHAPFRWLESILRLYTTHKNTDAFYILGIPSFAVWIIKAAQWQHKPTTLVLTNTIEIFNQEESWRHKIFAQCDNYIAISQEIADGLVQQTGVDRSRVHVIPQGIDAKTRFYPAEPEEKAALRKELGISPERPVVLFCARVAPIKGISVMLDAWRIIHKQRPDALLLVVGGGLNTLIEEIKEVSRHEADHSILVTGEVEKPDNYYRMSDIYFLPSEFEGLPTTLMEAMGCGLASVASDIGGSRDLVQHGKTGYLADKHDAAGFAAHILRLLDDKALREKMGEAGRQRAVHELDYQVIVKPVLDVIATKQKE</sequence>
<feature type="domain" description="Glycosyl transferase family 1" evidence="1">
    <location>
        <begin position="188"/>
        <end position="355"/>
    </location>
</feature>
<dbReference type="GO" id="GO:0016757">
    <property type="term" value="F:glycosyltransferase activity"/>
    <property type="evidence" value="ECO:0007669"/>
    <property type="project" value="InterPro"/>
</dbReference>